<protein>
    <submittedName>
        <fullName evidence="2">Cupin fold WbuC family metalloprotein</fullName>
    </submittedName>
</protein>
<dbReference type="Gene3D" id="2.60.120.10">
    <property type="entry name" value="Jelly Rolls"/>
    <property type="match status" value="1"/>
</dbReference>
<dbReference type="AlphaFoldDB" id="A0A562QDT2"/>
<dbReference type="Proteomes" id="UP000316905">
    <property type="component" value="Unassembled WGS sequence"/>
</dbReference>
<proteinExistence type="predicted"/>
<name>A0A562QDT2_9PSED</name>
<dbReference type="CDD" id="cd07005">
    <property type="entry name" value="cupin_WbuC-like"/>
    <property type="match status" value="1"/>
</dbReference>
<dbReference type="InterPro" id="IPR027565">
    <property type="entry name" value="Cupin_WbuC"/>
</dbReference>
<reference evidence="2 3" key="1">
    <citation type="journal article" date="2015" name="Stand. Genomic Sci.">
        <title>Genomic Encyclopedia of Bacterial and Archaeal Type Strains, Phase III: the genomes of soil and plant-associated and newly described type strains.</title>
        <authorList>
            <person name="Whitman W.B."/>
            <person name="Woyke T."/>
            <person name="Klenk H.P."/>
            <person name="Zhou Y."/>
            <person name="Lilburn T.G."/>
            <person name="Beck B.J."/>
            <person name="De Vos P."/>
            <person name="Vandamme P."/>
            <person name="Eisen J.A."/>
            <person name="Garrity G."/>
            <person name="Hugenholtz P."/>
            <person name="Kyrpides N.C."/>
        </authorList>
    </citation>
    <scope>NUCLEOTIDE SEQUENCE [LARGE SCALE GENOMIC DNA]</scope>
    <source>
        <strain evidence="2 3">CGMCC 1.6858</strain>
    </source>
</reference>
<keyword evidence="3" id="KW-1185">Reference proteome</keyword>
<sequence>MRAPAFIDQALFAELTQQAETRPRLRHHHNFHTMDEPCHRLGIGMQPGTYIAPHRHLSPDKAETLLVLKGRLGVLFFNEHGGLEATRVLEAGGECVGVDFPPGHFHSLVVLAADTVVFECKAGPYRPLSEDEYAPWAPREGDVQAEVYLGWMRSHFTDLPLG</sequence>
<dbReference type="Pfam" id="PF19480">
    <property type="entry name" value="DUF6016"/>
    <property type="match status" value="1"/>
</dbReference>
<dbReference type="InterPro" id="IPR011051">
    <property type="entry name" value="RmlC_Cupin_sf"/>
</dbReference>
<dbReference type="EMBL" id="VLKY01000005">
    <property type="protein sequence ID" value="TWI54901.1"/>
    <property type="molecule type" value="Genomic_DNA"/>
</dbReference>
<evidence type="ECO:0000313" key="2">
    <source>
        <dbReference type="EMBL" id="TWI54901.1"/>
    </source>
</evidence>
<dbReference type="RefSeq" id="WP_145140810.1">
    <property type="nucleotide sequence ID" value="NZ_VLKY01000005.1"/>
</dbReference>
<accession>A0A562QDT2</accession>
<gene>
    <name evidence="2" type="ORF">IQ22_01805</name>
</gene>
<dbReference type="OrthoDB" id="981227at2"/>
<dbReference type="SUPFAM" id="SSF51182">
    <property type="entry name" value="RmlC-like cupins"/>
    <property type="match status" value="1"/>
</dbReference>
<comment type="caution">
    <text evidence="2">The sequence shown here is derived from an EMBL/GenBank/DDBJ whole genome shotgun (WGS) entry which is preliminary data.</text>
</comment>
<dbReference type="NCBIfam" id="TIGR04366">
    <property type="entry name" value="cupin_WbuC"/>
    <property type="match status" value="1"/>
</dbReference>
<dbReference type="InterPro" id="IPR014710">
    <property type="entry name" value="RmlC-like_jellyroll"/>
</dbReference>
<evidence type="ECO:0000313" key="3">
    <source>
        <dbReference type="Proteomes" id="UP000316905"/>
    </source>
</evidence>
<feature type="domain" description="Cupin fold metalloprotein WbuC cupin" evidence="1">
    <location>
        <begin position="7"/>
        <end position="89"/>
    </location>
</feature>
<dbReference type="InterPro" id="IPR046058">
    <property type="entry name" value="WbuC_cupin"/>
</dbReference>
<evidence type="ECO:0000259" key="1">
    <source>
        <dbReference type="Pfam" id="PF19480"/>
    </source>
</evidence>
<organism evidence="2 3">
    <name type="scientific">Pseudomonas duriflava</name>
    <dbReference type="NCBI Taxonomy" id="459528"/>
    <lineage>
        <taxon>Bacteria</taxon>
        <taxon>Pseudomonadati</taxon>
        <taxon>Pseudomonadota</taxon>
        <taxon>Gammaproteobacteria</taxon>
        <taxon>Pseudomonadales</taxon>
        <taxon>Pseudomonadaceae</taxon>
        <taxon>Pseudomonas</taxon>
    </lineage>
</organism>